<evidence type="ECO:0000259" key="3">
    <source>
        <dbReference type="Pfam" id="PF03781"/>
    </source>
</evidence>
<dbReference type="Pfam" id="PF03781">
    <property type="entry name" value="FGE-sulfatase"/>
    <property type="match status" value="1"/>
</dbReference>
<feature type="chain" id="PRO_5021938739" evidence="2">
    <location>
        <begin position="24"/>
        <end position="524"/>
    </location>
</feature>
<dbReference type="InterPro" id="IPR051043">
    <property type="entry name" value="Sulfatase_Mod_Factor_Kinase"/>
</dbReference>
<evidence type="ECO:0000313" key="4">
    <source>
        <dbReference type="EMBL" id="TSJ88833.1"/>
    </source>
</evidence>
<feature type="coiled-coil region" evidence="1">
    <location>
        <begin position="332"/>
        <end position="375"/>
    </location>
</feature>
<dbReference type="PANTHER" id="PTHR23150:SF19">
    <property type="entry name" value="FORMYLGLYCINE-GENERATING ENZYME"/>
    <property type="match status" value="1"/>
</dbReference>
<evidence type="ECO:0000256" key="2">
    <source>
        <dbReference type="SAM" id="SignalP"/>
    </source>
</evidence>
<dbReference type="PANTHER" id="PTHR23150">
    <property type="entry name" value="SULFATASE MODIFYING FACTOR 1, 2"/>
    <property type="match status" value="1"/>
</dbReference>
<dbReference type="SUPFAM" id="SSF56436">
    <property type="entry name" value="C-type lectin-like"/>
    <property type="match status" value="1"/>
</dbReference>
<comment type="caution">
    <text evidence="4">The sequence shown here is derived from an EMBL/GenBank/DDBJ whole genome shotgun (WGS) entry which is preliminary data.</text>
</comment>
<dbReference type="InterPro" id="IPR042095">
    <property type="entry name" value="SUMF_sf"/>
</dbReference>
<dbReference type="Proteomes" id="UP000319138">
    <property type="component" value="Unassembled WGS sequence"/>
</dbReference>
<feature type="signal peptide" evidence="2">
    <location>
        <begin position="1"/>
        <end position="23"/>
    </location>
</feature>
<proteinExistence type="predicted"/>
<dbReference type="AlphaFoldDB" id="A0A556RIV6"/>
<name>A0A556RIV6_9GAMM</name>
<keyword evidence="2" id="KW-0732">Signal</keyword>
<organism evidence="4 5">
    <name type="scientific">Gilliamella apicola</name>
    <dbReference type="NCBI Taxonomy" id="1196095"/>
    <lineage>
        <taxon>Bacteria</taxon>
        <taxon>Pseudomonadati</taxon>
        <taxon>Pseudomonadota</taxon>
        <taxon>Gammaproteobacteria</taxon>
        <taxon>Orbales</taxon>
        <taxon>Orbaceae</taxon>
        <taxon>Gilliamella</taxon>
    </lineage>
</organism>
<evidence type="ECO:0000313" key="5">
    <source>
        <dbReference type="Proteomes" id="UP000319138"/>
    </source>
</evidence>
<dbReference type="Gene3D" id="3.90.1580.10">
    <property type="entry name" value="paralog of FGE (formylglycine-generating enzyme)"/>
    <property type="match status" value="1"/>
</dbReference>
<accession>A0A556RIV6</accession>
<dbReference type="InterPro" id="IPR016187">
    <property type="entry name" value="CTDL_fold"/>
</dbReference>
<evidence type="ECO:0000256" key="1">
    <source>
        <dbReference type="SAM" id="Coils"/>
    </source>
</evidence>
<protein>
    <submittedName>
        <fullName evidence="4">Formylglycine-generating enzyme family protein</fullName>
    </submittedName>
</protein>
<sequence length="524" mass="59690">MKRNIRPVLLVIVLNFMSGLSYAEPWDSKFYNPKPANDDVILPMPCEGSLVMKKVFTPTRKPLDDVKIVLGSNNKELGFAEYATPNYISGSFSDAGKERYYLIGKYEISALQYQAVMNDTCPTAKANLAFPITEVSWFDAVAFTDKYNRWLLKQSAVNSGGLPKGYIRLPNNTEWEYAARGGSKVTDSEFRELRFPMSNNLENYAWFSGAKSANGQLQLIGRLEPNPLGIYDILGNASEMMFDSFRMNKLDRYHGQQGSMIVRGGSYLTPESSMTTSFRTEKPYYDDQSAYKSKDVGFRLVYTGEVILSNDLVKQLDKEWNELGNEASVSKNDNVVSELEKITKQVDDEKTKKELNQLNALLRSANQARDEQRDRSIQSALQLGAFLCANVSDLNAKFEYNNNLYETMINEVCDPNEIETLNEDNMCSKVKLNNLKNVLDESKHARDFILKYYADTIVNTSTNYEKDTINNQSKPTQFILENSGKANMSDYLTLYFKHINQYIELGKIDRTNWLETCNEIKGKK</sequence>
<reference evidence="4 5" key="1">
    <citation type="submission" date="2019-07" db="EMBL/GenBank/DDBJ databases">
        <title>Gilliamella genomes.</title>
        <authorList>
            <person name="Zheng H."/>
        </authorList>
    </citation>
    <scope>NUCLEOTIDE SEQUENCE [LARGE SCALE GENOMIC DNA]</scope>
    <source>
        <strain evidence="4 5">W8131</strain>
    </source>
</reference>
<feature type="domain" description="Sulfatase-modifying factor enzyme-like" evidence="3">
    <location>
        <begin position="81"/>
        <end position="301"/>
    </location>
</feature>
<dbReference type="GO" id="GO:0120147">
    <property type="term" value="F:formylglycine-generating oxidase activity"/>
    <property type="evidence" value="ECO:0007669"/>
    <property type="project" value="TreeGrafter"/>
</dbReference>
<dbReference type="EMBL" id="VMHL01000004">
    <property type="protein sequence ID" value="TSJ88833.1"/>
    <property type="molecule type" value="Genomic_DNA"/>
</dbReference>
<dbReference type="InterPro" id="IPR005532">
    <property type="entry name" value="SUMF_dom"/>
</dbReference>
<gene>
    <name evidence="4" type="ORF">FPQ14_09705</name>
</gene>
<keyword evidence="1" id="KW-0175">Coiled coil</keyword>